<evidence type="ECO:0000313" key="5">
    <source>
        <dbReference type="Proteomes" id="UP000028007"/>
    </source>
</evidence>
<dbReference type="InterPro" id="IPR050109">
    <property type="entry name" value="HTH-type_TetR-like_transc_reg"/>
</dbReference>
<reference evidence="4 5" key="1">
    <citation type="journal article" date="1992" name="Int. J. Syst. Bacteriol.">
        <title>Sphingobacterium antarcticus sp. nov. a Psychrotrophic Bacterium from the Soils of Schirmacher Oasis, Antarctica.</title>
        <authorList>
            <person name="Shivaji S."/>
            <person name="Ray M.K."/>
            <person name="Rao N.S."/>
            <person name="Saiserr L."/>
            <person name="Jagannadham M.V."/>
            <person name="Kumar G.S."/>
            <person name="Reddy G."/>
            <person name="Bhargava P.M."/>
        </authorList>
    </citation>
    <scope>NUCLEOTIDE SEQUENCE [LARGE SCALE GENOMIC DNA]</scope>
    <source>
        <strain evidence="4 5">4BY</strain>
    </source>
</reference>
<dbReference type="PRINTS" id="PR00455">
    <property type="entry name" value="HTHTETR"/>
</dbReference>
<dbReference type="InterPro" id="IPR001647">
    <property type="entry name" value="HTH_TetR"/>
</dbReference>
<gene>
    <name evidence="4" type="ORF">N180_18710</name>
</gene>
<dbReference type="AlphaFoldDB" id="A0A081PJJ4"/>
<dbReference type="PANTHER" id="PTHR30328:SF54">
    <property type="entry name" value="HTH-TYPE TRANSCRIPTIONAL REPRESSOR SCO4008"/>
    <property type="match status" value="1"/>
</dbReference>
<organism evidence="4 5">
    <name type="scientific">Pedobacter antarcticus 4BY</name>
    <dbReference type="NCBI Taxonomy" id="1358423"/>
    <lineage>
        <taxon>Bacteria</taxon>
        <taxon>Pseudomonadati</taxon>
        <taxon>Bacteroidota</taxon>
        <taxon>Sphingobacteriia</taxon>
        <taxon>Sphingobacteriales</taxon>
        <taxon>Sphingobacteriaceae</taxon>
        <taxon>Pedobacter</taxon>
    </lineage>
</organism>
<dbReference type="SUPFAM" id="SSF46689">
    <property type="entry name" value="Homeodomain-like"/>
    <property type="match status" value="1"/>
</dbReference>
<dbReference type="GO" id="GO:0003677">
    <property type="term" value="F:DNA binding"/>
    <property type="evidence" value="ECO:0007669"/>
    <property type="project" value="UniProtKB-UniRule"/>
</dbReference>
<dbReference type="PANTHER" id="PTHR30328">
    <property type="entry name" value="TRANSCRIPTIONAL REPRESSOR"/>
    <property type="match status" value="1"/>
</dbReference>
<evidence type="ECO:0000313" key="4">
    <source>
        <dbReference type="EMBL" id="KEQ30867.1"/>
    </source>
</evidence>
<dbReference type="Gene3D" id="1.10.357.10">
    <property type="entry name" value="Tetracycline Repressor, domain 2"/>
    <property type="match status" value="1"/>
</dbReference>
<dbReference type="Gene3D" id="1.10.10.60">
    <property type="entry name" value="Homeodomain-like"/>
    <property type="match status" value="1"/>
</dbReference>
<name>A0A081PJJ4_9SPHI</name>
<sequence>MENQDRKRLLIIDAALKRFAHYGLAKTTMTEIAKDIAFSKALLYYYFPDKLSLYVSVIEHLMHQISRDLVKSVEKTSSAAEGILMLVQKRQAFIQKYYKLIEYTKMMGPELPDELQDKFTRARAFELKIITGLLNKGNASGEFSVADLNFTTEIFVEAISGIHFNILNRSKIIYPDKEQFKLIFLKEKRFTEIFLAGLKQTNRS</sequence>
<dbReference type="Proteomes" id="UP000028007">
    <property type="component" value="Unassembled WGS sequence"/>
</dbReference>
<comment type="caution">
    <text evidence="4">The sequence shown here is derived from an EMBL/GenBank/DDBJ whole genome shotgun (WGS) entry which is preliminary data.</text>
</comment>
<keyword evidence="5" id="KW-1185">Reference proteome</keyword>
<keyword evidence="1 2" id="KW-0238">DNA-binding</keyword>
<evidence type="ECO:0000256" key="1">
    <source>
        <dbReference type="ARBA" id="ARBA00023125"/>
    </source>
</evidence>
<accession>A0A081PJJ4</accession>
<dbReference type="Pfam" id="PF00440">
    <property type="entry name" value="TetR_N"/>
    <property type="match status" value="1"/>
</dbReference>
<dbReference type="PROSITE" id="PS50977">
    <property type="entry name" value="HTH_TETR_2"/>
    <property type="match status" value="1"/>
</dbReference>
<feature type="domain" description="HTH tetR-type" evidence="3">
    <location>
        <begin position="5"/>
        <end position="65"/>
    </location>
</feature>
<dbReference type="OrthoDB" id="9802802at2"/>
<dbReference type="eggNOG" id="COG1309">
    <property type="taxonomic scope" value="Bacteria"/>
</dbReference>
<dbReference type="InterPro" id="IPR009057">
    <property type="entry name" value="Homeodomain-like_sf"/>
</dbReference>
<proteinExistence type="predicted"/>
<evidence type="ECO:0000256" key="2">
    <source>
        <dbReference type="PROSITE-ProRule" id="PRU00335"/>
    </source>
</evidence>
<feature type="DNA-binding region" description="H-T-H motif" evidence="2">
    <location>
        <begin position="28"/>
        <end position="47"/>
    </location>
</feature>
<evidence type="ECO:0000259" key="3">
    <source>
        <dbReference type="PROSITE" id="PS50977"/>
    </source>
</evidence>
<dbReference type="RefSeq" id="WP_037438907.1">
    <property type="nucleotide sequence ID" value="NZ_JNFF01000025.1"/>
</dbReference>
<protein>
    <submittedName>
        <fullName evidence="4">Transcriptional regulator</fullName>
    </submittedName>
</protein>
<dbReference type="EMBL" id="JNFF01000025">
    <property type="protein sequence ID" value="KEQ30867.1"/>
    <property type="molecule type" value="Genomic_DNA"/>
</dbReference>